<dbReference type="Pfam" id="PF06050">
    <property type="entry name" value="HGD-D"/>
    <property type="match status" value="1"/>
</dbReference>
<dbReference type="EMBL" id="CM001377">
    <property type="protein sequence ID" value="EHM10653.1"/>
    <property type="molecule type" value="Genomic_DNA"/>
</dbReference>
<dbReference type="InterPro" id="IPR047678">
    <property type="entry name" value="YjiM-like"/>
</dbReference>
<accession>H0UPU4</accession>
<sequence>MADYREMWSELGLDLALHDKLCAALPPLFEEAFLHQKDRPSGMDYFNMVIAEVHGLRIKELVDHKRNGGFVVGSFCVYVPEEIVLALGGLMVGLCAGSQFWVPEGEKVLPRNLCPLIKAAIGAKLSKTCPYFQSVDLVVAENTCDGKKKAWEEMGRLVPTHVMDLPNRKSKEGMDLWRSQVRELIKRLEDLSGRKLTYEGLMEGIRKVEAKREALRGLYETRKADPVPISGIDSLVVSQIAFYDDPERFTSMTNQLVQECRDRVSSGFGVFPKGTKRILLTGSPIVVPNWKVHHILETSGASVVVEENCTGTRYFKGSVDTSPKDLEGLIDALADRYMNGINCACFSPNQGRLDDVVELAREYKVHGVVDVTLSFCSTYQVEEGALKRRLKEEGIPLLCLETDYAPGDEGQLRTRVEAFLESL</sequence>
<comment type="similarity">
    <text evidence="1">Belongs to the FldB/FldC dehydratase alpha/beta subunit family.</text>
</comment>
<evidence type="ECO:0000256" key="1">
    <source>
        <dbReference type="ARBA" id="ARBA00005806"/>
    </source>
</evidence>
<gene>
    <name evidence="2" type="ORF">TheveDRAFT_1535</name>
</gene>
<dbReference type="Gene3D" id="3.40.50.11900">
    <property type="match status" value="1"/>
</dbReference>
<dbReference type="InterPro" id="IPR010327">
    <property type="entry name" value="FldB/FldC_alpha/beta"/>
</dbReference>
<organism evidence="2 3">
    <name type="scientific">Thermanaerovibrio velox DSM 12556</name>
    <dbReference type="NCBI Taxonomy" id="926567"/>
    <lineage>
        <taxon>Bacteria</taxon>
        <taxon>Thermotogati</taxon>
        <taxon>Synergistota</taxon>
        <taxon>Synergistia</taxon>
        <taxon>Synergistales</taxon>
        <taxon>Synergistaceae</taxon>
        <taxon>Thermanaerovibrio</taxon>
    </lineage>
</organism>
<dbReference type="HOGENOM" id="CLU_053697_1_1_0"/>
<dbReference type="OrthoDB" id="9810278at2"/>
<dbReference type="AlphaFoldDB" id="H0UPU4"/>
<dbReference type="Gene3D" id="3.40.50.11890">
    <property type="match status" value="1"/>
</dbReference>
<dbReference type="Gene3D" id="1.20.1270.370">
    <property type="match status" value="1"/>
</dbReference>
<dbReference type="PANTHER" id="PTHR30548">
    <property type="entry name" value="2-HYDROXYGLUTARYL-COA DEHYDRATASE, D-COMPONENT-RELATED"/>
    <property type="match status" value="1"/>
</dbReference>
<name>H0UPU4_9BACT</name>
<dbReference type="Proteomes" id="UP000005730">
    <property type="component" value="Chromosome"/>
</dbReference>
<dbReference type="PANTHER" id="PTHR30548:SF1">
    <property type="entry name" value="DEHYDRATASE SUBUNIT MJ0007-RELATED"/>
    <property type="match status" value="1"/>
</dbReference>
<keyword evidence="3" id="KW-1185">Reference proteome</keyword>
<proteinExistence type="inferred from homology"/>
<evidence type="ECO:0000313" key="2">
    <source>
        <dbReference type="EMBL" id="EHM10653.1"/>
    </source>
</evidence>
<dbReference type="STRING" id="926567.TheveDRAFT_1535"/>
<dbReference type="eggNOG" id="COG1775">
    <property type="taxonomic scope" value="Bacteria"/>
</dbReference>
<evidence type="ECO:0000313" key="3">
    <source>
        <dbReference type="Proteomes" id="UP000005730"/>
    </source>
</evidence>
<dbReference type="NCBIfam" id="NF040772">
    <property type="entry name" value="double_cubane"/>
    <property type="match status" value="1"/>
</dbReference>
<dbReference type="RefSeq" id="WP_006584148.1">
    <property type="nucleotide sequence ID" value="NZ_CM001377.1"/>
</dbReference>
<protein>
    <submittedName>
        <fullName evidence="2">Benzoyl-CoA reductase/2-hydroxyglutaryl-CoA dehydratase subunit, BcrC/BadD/HgdB</fullName>
    </submittedName>
</protein>
<reference evidence="2 3" key="1">
    <citation type="submission" date="2011-10" db="EMBL/GenBank/DDBJ databases">
        <title>The Noncontiguous Finished genome of Thermanaerovibrio velox DSM 12556.</title>
        <authorList>
            <consortium name="US DOE Joint Genome Institute (JGI-PGF)"/>
            <person name="Lucas S."/>
            <person name="Copeland A."/>
            <person name="Lapidus A."/>
            <person name="Glavina del Rio T."/>
            <person name="Dalin E."/>
            <person name="Tice H."/>
            <person name="Bruce D."/>
            <person name="Goodwin L."/>
            <person name="Pitluck S."/>
            <person name="Peters L."/>
            <person name="Mikhailova N."/>
            <person name="Teshima H."/>
            <person name="Kyrpides N."/>
            <person name="Mavromatis K."/>
            <person name="Ivanova N."/>
            <person name="Markowitz V."/>
            <person name="Cheng J.-F."/>
            <person name="Hugenholtz P."/>
            <person name="Woyke T."/>
            <person name="Wu D."/>
            <person name="Spring S."/>
            <person name="Brambilla E.-M."/>
            <person name="Klenk H.-P."/>
            <person name="Eisen J.A."/>
        </authorList>
    </citation>
    <scope>NUCLEOTIDE SEQUENCE [LARGE SCALE GENOMIC DNA]</scope>
    <source>
        <strain evidence="2 3">DSM 12556</strain>
    </source>
</reference>